<gene>
    <name evidence="14" type="ORF">ACFQNJ_07315</name>
</gene>
<evidence type="ECO:0000256" key="8">
    <source>
        <dbReference type="ARBA" id="ARBA00038408"/>
    </source>
</evidence>
<dbReference type="Pfam" id="PF13624">
    <property type="entry name" value="SurA_N_3"/>
    <property type="match status" value="1"/>
</dbReference>
<dbReference type="InterPro" id="IPR000297">
    <property type="entry name" value="PPIase_PpiC"/>
</dbReference>
<dbReference type="InterPro" id="IPR052029">
    <property type="entry name" value="PpiD_chaperone"/>
</dbReference>
<dbReference type="Gene3D" id="3.10.50.40">
    <property type="match status" value="1"/>
</dbReference>
<dbReference type="EMBL" id="JBHTBX010000004">
    <property type="protein sequence ID" value="MFC7434318.1"/>
    <property type="molecule type" value="Genomic_DNA"/>
</dbReference>
<evidence type="ECO:0000256" key="10">
    <source>
        <dbReference type="ARBA" id="ARBA00042775"/>
    </source>
</evidence>
<feature type="transmembrane region" description="Helical" evidence="12">
    <location>
        <begin position="12"/>
        <end position="29"/>
    </location>
</feature>
<feature type="domain" description="PpiC" evidence="13">
    <location>
        <begin position="268"/>
        <end position="371"/>
    </location>
</feature>
<reference evidence="15" key="1">
    <citation type="journal article" date="2019" name="Int. J. Syst. Evol. Microbiol.">
        <title>The Global Catalogue of Microorganisms (GCM) 10K type strain sequencing project: providing services to taxonomists for standard genome sequencing and annotation.</title>
        <authorList>
            <consortium name="The Broad Institute Genomics Platform"/>
            <consortium name="The Broad Institute Genome Sequencing Center for Infectious Disease"/>
            <person name="Wu L."/>
            <person name="Ma J."/>
        </authorList>
    </citation>
    <scope>NUCLEOTIDE SEQUENCE [LARGE SCALE GENOMIC DNA]</scope>
    <source>
        <strain evidence="15">CCUG 54518</strain>
    </source>
</reference>
<evidence type="ECO:0000256" key="12">
    <source>
        <dbReference type="SAM" id="Phobius"/>
    </source>
</evidence>
<evidence type="ECO:0000256" key="7">
    <source>
        <dbReference type="ARBA" id="ARBA00023186"/>
    </source>
</evidence>
<comment type="caution">
    <text evidence="14">The sequence shown here is derived from an EMBL/GenBank/DDBJ whole genome shotgun (WGS) entry which is preliminary data.</text>
</comment>
<dbReference type="PANTHER" id="PTHR47529">
    <property type="entry name" value="PEPTIDYL-PROLYL CIS-TRANS ISOMERASE D"/>
    <property type="match status" value="1"/>
</dbReference>
<evidence type="ECO:0000256" key="5">
    <source>
        <dbReference type="ARBA" id="ARBA00022989"/>
    </source>
</evidence>
<dbReference type="RefSeq" id="WP_382255531.1">
    <property type="nucleotide sequence ID" value="NZ_JBHTBX010000004.1"/>
</dbReference>
<protein>
    <recommendedName>
        <fullName evidence="9">Periplasmic chaperone PpiD</fullName>
    </recommendedName>
    <alternativeName>
        <fullName evidence="10">Periplasmic folding chaperone</fullName>
    </alternativeName>
</protein>
<evidence type="ECO:0000259" key="13">
    <source>
        <dbReference type="PROSITE" id="PS50198"/>
    </source>
</evidence>
<dbReference type="SUPFAM" id="SSF54534">
    <property type="entry name" value="FKBP-like"/>
    <property type="match status" value="1"/>
</dbReference>
<dbReference type="InterPro" id="IPR027304">
    <property type="entry name" value="Trigger_fact/SurA_dom_sf"/>
</dbReference>
<keyword evidence="5 12" id="KW-1133">Transmembrane helix</keyword>
<evidence type="ECO:0000256" key="9">
    <source>
        <dbReference type="ARBA" id="ARBA00040743"/>
    </source>
</evidence>
<keyword evidence="6 12" id="KW-0472">Membrane</keyword>
<evidence type="ECO:0000256" key="6">
    <source>
        <dbReference type="ARBA" id="ARBA00023136"/>
    </source>
</evidence>
<dbReference type="SUPFAM" id="SSF109998">
    <property type="entry name" value="Triger factor/SurA peptide-binding domain-like"/>
    <property type="match status" value="1"/>
</dbReference>
<keyword evidence="11" id="KW-0413">Isomerase</keyword>
<evidence type="ECO:0000256" key="3">
    <source>
        <dbReference type="ARBA" id="ARBA00022519"/>
    </source>
</evidence>
<evidence type="ECO:0000313" key="14">
    <source>
        <dbReference type="EMBL" id="MFC7434318.1"/>
    </source>
</evidence>
<keyword evidence="2" id="KW-1003">Cell membrane</keyword>
<keyword evidence="11" id="KW-0697">Rotamase</keyword>
<proteinExistence type="inferred from homology"/>
<dbReference type="Proteomes" id="UP001596495">
    <property type="component" value="Unassembled WGS sequence"/>
</dbReference>
<sequence>MFESIRNHKKFFMGFLLILIIPSFVLFGIEGYTRFNEQTEPVATVDGHDITKAEWEQAHQAEVQRRQQELPGVDVKLFDTEQARYATLEQLVRDRVVALAVDKQHLYTSDQKLARELQRNEMIATLRRPDGTLDVDAYRQLVGAQGMTPEMFEAQVRADLSRQQLVAGLAGTAFSPKAVADRALNAFFERRDVRVRQFKAADFVNKVNPTDADIEAFYTANTAMFQAPEQVDVEYLVLDAAAIAKDITLNEADLRKYYDENAARLAGPEERRASHILLTFEAGASQADKDKVKAKAQSVLEQVRKNPAGFADIAKTESQDPGSASRGGDLDFFGRGAMVKPFEEAVFAMKKGDISDLVESEFGYHIIQLTDVRAPKTKSFEELRASLESDLKKQQAQKLFSEKAEAFSNMVYEQSDSLKPAADEFKLPLRTSQGLTRQAGPQAGVLANPRVIEALFSAESVEKKRNTEAIELGNNQLLSARVVNHQPARTMPLAEVRDTVRARLVAQSSAELAREEGARQLDAMRQAADDKAMGAVQTVSRDKDAGLPAAVLDAALSADPRQLPAWVGVTLGDQGYALVKVEKILEREAREPQALAEEMRQYNQWWAAAEAQAYYDWLKQRFKVKMLVPAPK</sequence>
<comment type="similarity">
    <text evidence="8">Belongs to the PpiD chaperone family.</text>
</comment>
<dbReference type="PROSITE" id="PS50198">
    <property type="entry name" value="PPIC_PPIASE_2"/>
    <property type="match status" value="1"/>
</dbReference>
<comment type="subcellular location">
    <subcellularLocation>
        <location evidence="1">Cell inner membrane</location>
        <topology evidence="1">Single-pass type II membrane protein</topology>
        <orientation evidence="1">Periplasmic side</orientation>
    </subcellularLocation>
</comment>
<evidence type="ECO:0000313" key="15">
    <source>
        <dbReference type="Proteomes" id="UP001596495"/>
    </source>
</evidence>
<name>A0ABW2R8A3_9BURK</name>
<keyword evidence="3" id="KW-0997">Cell inner membrane</keyword>
<evidence type="ECO:0000256" key="2">
    <source>
        <dbReference type="ARBA" id="ARBA00022475"/>
    </source>
</evidence>
<accession>A0ABW2R8A3</accession>
<organism evidence="14 15">
    <name type="scientific">Hydrogenophaga bisanensis</name>
    <dbReference type="NCBI Taxonomy" id="439611"/>
    <lineage>
        <taxon>Bacteria</taxon>
        <taxon>Pseudomonadati</taxon>
        <taxon>Pseudomonadota</taxon>
        <taxon>Betaproteobacteria</taxon>
        <taxon>Burkholderiales</taxon>
        <taxon>Comamonadaceae</taxon>
        <taxon>Hydrogenophaga</taxon>
    </lineage>
</organism>
<dbReference type="Pfam" id="PF13616">
    <property type="entry name" value="Rotamase_3"/>
    <property type="match status" value="1"/>
</dbReference>
<dbReference type="InterPro" id="IPR046357">
    <property type="entry name" value="PPIase_dom_sf"/>
</dbReference>
<keyword evidence="4 12" id="KW-0812">Transmembrane</keyword>
<dbReference type="Gene3D" id="1.10.4030.10">
    <property type="entry name" value="Porin chaperone SurA, peptide-binding domain"/>
    <property type="match status" value="1"/>
</dbReference>
<keyword evidence="15" id="KW-1185">Reference proteome</keyword>
<keyword evidence="7" id="KW-0143">Chaperone</keyword>
<evidence type="ECO:0000256" key="4">
    <source>
        <dbReference type="ARBA" id="ARBA00022692"/>
    </source>
</evidence>
<dbReference type="PANTHER" id="PTHR47529:SF1">
    <property type="entry name" value="PERIPLASMIC CHAPERONE PPID"/>
    <property type="match status" value="1"/>
</dbReference>
<evidence type="ECO:0000256" key="1">
    <source>
        <dbReference type="ARBA" id="ARBA00004382"/>
    </source>
</evidence>
<evidence type="ECO:0000256" key="11">
    <source>
        <dbReference type="PROSITE-ProRule" id="PRU00278"/>
    </source>
</evidence>